<proteinExistence type="predicted"/>
<dbReference type="Pfam" id="PF18174">
    <property type="entry name" value="HU-CCDC81_bac_1"/>
    <property type="match status" value="1"/>
</dbReference>
<feature type="compositionally biased region" description="Polar residues" evidence="1">
    <location>
        <begin position="228"/>
        <end position="244"/>
    </location>
</feature>
<dbReference type="EMBL" id="AP014564">
    <property type="protein sequence ID" value="BAV94468.1"/>
    <property type="molecule type" value="Genomic_DNA"/>
</dbReference>
<dbReference type="Proteomes" id="UP000243197">
    <property type="component" value="Chromosome"/>
</dbReference>
<dbReference type="InterPro" id="IPR007730">
    <property type="entry name" value="SPOR-like_dom"/>
</dbReference>
<dbReference type="SUPFAM" id="SSF110997">
    <property type="entry name" value="Sporulation related repeat"/>
    <property type="match status" value="1"/>
</dbReference>
<evidence type="ECO:0000313" key="3">
    <source>
        <dbReference type="EMBL" id="BAV94468.1"/>
    </source>
</evidence>
<dbReference type="InterPro" id="IPR041268">
    <property type="entry name" value="HU-CCDC81_bac_2"/>
</dbReference>
<feature type="domain" description="SPOR" evidence="2">
    <location>
        <begin position="282"/>
        <end position="357"/>
    </location>
</feature>
<evidence type="ECO:0000313" key="4">
    <source>
        <dbReference type="Proteomes" id="UP000243197"/>
    </source>
</evidence>
<dbReference type="Gene3D" id="3.30.70.1070">
    <property type="entry name" value="Sporulation related repeat"/>
    <property type="match status" value="1"/>
</dbReference>
<protein>
    <submittedName>
        <fullName evidence="3">Sporulation domain-containing protein</fullName>
    </submittedName>
</protein>
<dbReference type="InterPro" id="IPR036680">
    <property type="entry name" value="SPOR-like_sf"/>
</dbReference>
<name>A0A1J1E360_9FLAO</name>
<feature type="region of interest" description="Disordered" evidence="1">
    <location>
        <begin position="208"/>
        <end position="260"/>
    </location>
</feature>
<evidence type="ECO:0000259" key="2">
    <source>
        <dbReference type="PROSITE" id="PS51724"/>
    </source>
</evidence>
<organism evidence="3 4">
    <name type="scientific">Ichthyobacterium seriolicida</name>
    <dbReference type="NCBI Taxonomy" id="242600"/>
    <lineage>
        <taxon>Bacteria</taxon>
        <taxon>Pseudomonadati</taxon>
        <taxon>Bacteroidota</taxon>
        <taxon>Flavobacteriia</taxon>
        <taxon>Flavobacteriales</taxon>
        <taxon>Ichthyobacteriaceae</taxon>
        <taxon>Ichthyobacterium</taxon>
    </lineage>
</organism>
<dbReference type="InterPro" id="IPR040495">
    <property type="entry name" value="HU-CCDC81_bac_1"/>
</dbReference>
<dbReference type="OrthoDB" id="653949at2"/>
<sequence length="365" mass="41327">MNLGKYISELLYSYECVIVPNFGGFLTKEHQAVLDELSGTITPPTKKISFNINIKQSDGLLINYISRQRGISYSDASAGVNLEVENWRNNLDKIKSLSIENIGTFKLSTGGNLVFTPDDSFNYLINSFGLGPIHAPRINRNLEKAITLKTNNLNRRLSYSLKKPMRYVAGLILGGSLLIGPFIYQQNDIITYFASVINIGNHKKNQSSSVVSGIEQESEEISEEKNYNHNTYSSDKKNQSSSAASDVEQENAEISEEKKYNHNTYSSDKVEKIIIPEKREISKKENTFFIISGSFKKIANAQKCIREINKKGFDSKLLRLEGSNIRVYYSSFNDIDTAKLKLSKIREINPEAWILKVKNRDIDTY</sequence>
<dbReference type="KEGG" id="ise:JBKA6_0455"/>
<keyword evidence="4" id="KW-1185">Reference proteome</keyword>
<dbReference type="Pfam" id="PF05036">
    <property type="entry name" value="SPOR"/>
    <property type="match status" value="1"/>
</dbReference>
<accession>A0A1J1E360</accession>
<evidence type="ECO:0000256" key="1">
    <source>
        <dbReference type="SAM" id="MobiDB-lite"/>
    </source>
</evidence>
<dbReference type="AlphaFoldDB" id="A0A1J1E360"/>
<dbReference type="Pfam" id="PF18175">
    <property type="entry name" value="HU-CCDC81_bac_2"/>
    <property type="match status" value="1"/>
</dbReference>
<reference evidence="3 4" key="1">
    <citation type="submission" date="2014-03" db="EMBL/GenBank/DDBJ databases">
        <title>complete genome sequence of Flavobacteriaceae bacterium JBKA-6.</title>
        <authorList>
            <person name="Takano T."/>
            <person name="Nakamura Y."/>
            <person name="Takuma S."/>
            <person name="Yasuike M."/>
            <person name="Matsuyama T."/>
            <person name="Sakai T."/>
            <person name="Fujiwara A."/>
            <person name="Kimoto K."/>
            <person name="Fukuda Y."/>
            <person name="Kondo H."/>
            <person name="Hirono I."/>
            <person name="Nakayasu C."/>
        </authorList>
    </citation>
    <scope>NUCLEOTIDE SEQUENCE [LARGE SCALE GENOMIC DNA]</scope>
    <source>
        <strain evidence="3 4">JBKA-6</strain>
    </source>
</reference>
<gene>
    <name evidence="3" type="ORF">JBKA6_0455</name>
</gene>
<dbReference type="PROSITE" id="PS51724">
    <property type="entry name" value="SPOR"/>
    <property type="match status" value="1"/>
</dbReference>
<dbReference type="RefSeq" id="WP_096685473.1">
    <property type="nucleotide sequence ID" value="NZ_AP014564.1"/>
</dbReference>
<dbReference type="GO" id="GO:0042834">
    <property type="term" value="F:peptidoglycan binding"/>
    <property type="evidence" value="ECO:0007669"/>
    <property type="project" value="InterPro"/>
</dbReference>